<evidence type="ECO:0000313" key="4">
    <source>
        <dbReference type="EMBL" id="OBR82004.1"/>
    </source>
</evidence>
<proteinExistence type="inferred from homology"/>
<dbReference type="SUPFAM" id="SSF51735">
    <property type="entry name" value="NAD(P)-binding Rossmann-fold domains"/>
    <property type="match status" value="1"/>
</dbReference>
<dbReference type="InterPro" id="IPR051164">
    <property type="entry name" value="NmrA-like_oxidored"/>
</dbReference>
<name>A0A1A5ZW29_9TREE</name>
<evidence type="ECO:0000259" key="3">
    <source>
        <dbReference type="Pfam" id="PF05368"/>
    </source>
</evidence>
<evidence type="ECO:0000256" key="2">
    <source>
        <dbReference type="ARBA" id="ARBA00022857"/>
    </source>
</evidence>
<dbReference type="Gene3D" id="3.40.50.720">
    <property type="entry name" value="NAD(P)-binding Rossmann-like Domain"/>
    <property type="match status" value="1"/>
</dbReference>
<evidence type="ECO:0000313" key="5">
    <source>
        <dbReference type="EMBL" id="WWC65303.1"/>
    </source>
</evidence>
<gene>
    <name evidence="4" type="ORF">I303_07917</name>
    <name evidence="5" type="ORF">I303_107920</name>
</gene>
<keyword evidence="6" id="KW-1185">Reference proteome</keyword>
<evidence type="ECO:0000256" key="1">
    <source>
        <dbReference type="ARBA" id="ARBA00006328"/>
    </source>
</evidence>
<dbReference type="Pfam" id="PF05368">
    <property type="entry name" value="NmrA"/>
    <property type="match status" value="1"/>
</dbReference>
<sequence>MSAKQTILVIGATGKQGGAVIKALDQSKYRIIAATRDASSDNAKALGVELVEGSLEEPDTLFKEPIHGLFFALAAQDPDEHLRQGLAIVEAAAKHGVKHVVYSGSDSSGIDDTGIAFFDLKRKIEASIKSKPFKWTILAPVGFMENFYWPLYLDQVSTTWKRASHSTFKFIAVKDIGKIAAEAFDKPEEFAGKHLNVAGDELTPDQIIDTWKEVTGQTLQAKEDPVFPGAFAAAFQFFNDHQFEADVGENKKLFPWLTDLKSWLQETPFAKK</sequence>
<comment type="similarity">
    <text evidence="1">Belongs to the NmrA-type oxidoreductase family.</text>
</comment>
<dbReference type="InterPro" id="IPR008030">
    <property type="entry name" value="NmrA-like"/>
</dbReference>
<dbReference type="PANTHER" id="PTHR42748">
    <property type="entry name" value="NITROGEN METABOLITE REPRESSION PROTEIN NMRA FAMILY MEMBER"/>
    <property type="match status" value="1"/>
</dbReference>
<dbReference type="Gene3D" id="3.90.25.10">
    <property type="entry name" value="UDP-galactose 4-epimerase, domain 1"/>
    <property type="match status" value="1"/>
</dbReference>
<dbReference type="InterPro" id="IPR036291">
    <property type="entry name" value="NAD(P)-bd_dom_sf"/>
</dbReference>
<dbReference type="PANTHER" id="PTHR42748:SF7">
    <property type="entry name" value="NMRA LIKE REDOX SENSOR 1-RELATED"/>
    <property type="match status" value="1"/>
</dbReference>
<organism evidence="4">
    <name type="scientific">Kwoniella dejecticola CBS 10117</name>
    <dbReference type="NCBI Taxonomy" id="1296121"/>
    <lineage>
        <taxon>Eukaryota</taxon>
        <taxon>Fungi</taxon>
        <taxon>Dikarya</taxon>
        <taxon>Basidiomycota</taxon>
        <taxon>Agaricomycotina</taxon>
        <taxon>Tremellomycetes</taxon>
        <taxon>Tremellales</taxon>
        <taxon>Cryptococcaceae</taxon>
        <taxon>Kwoniella</taxon>
    </lineage>
</organism>
<feature type="domain" description="NmrA-like" evidence="3">
    <location>
        <begin position="4"/>
        <end position="225"/>
    </location>
</feature>
<protein>
    <recommendedName>
        <fullName evidence="3">NmrA-like domain-containing protein</fullName>
    </recommendedName>
</protein>
<reference evidence="5" key="2">
    <citation type="submission" date="2013-07" db="EMBL/GenBank/DDBJ databases">
        <authorList>
            <consortium name="The Broad Institute Genome Sequencing Platform"/>
            <person name="Cuomo C."/>
            <person name="Litvintseva A."/>
            <person name="Chen Y."/>
            <person name="Heitman J."/>
            <person name="Sun S."/>
            <person name="Springer D."/>
            <person name="Dromer F."/>
            <person name="Young S.K."/>
            <person name="Zeng Q."/>
            <person name="Gargeya S."/>
            <person name="Fitzgerald M."/>
            <person name="Abouelleil A."/>
            <person name="Alvarado L."/>
            <person name="Berlin A.M."/>
            <person name="Chapman S.B."/>
            <person name="Dewar J."/>
            <person name="Goldberg J."/>
            <person name="Griggs A."/>
            <person name="Gujja S."/>
            <person name="Hansen M."/>
            <person name="Howarth C."/>
            <person name="Imamovic A."/>
            <person name="Larimer J."/>
            <person name="McCowan C."/>
            <person name="Murphy C."/>
            <person name="Pearson M."/>
            <person name="Priest M."/>
            <person name="Roberts A."/>
            <person name="Saif S."/>
            <person name="Shea T."/>
            <person name="Sykes S."/>
            <person name="Wortman J."/>
            <person name="Nusbaum C."/>
            <person name="Birren B."/>
        </authorList>
    </citation>
    <scope>NUCLEOTIDE SEQUENCE</scope>
    <source>
        <strain evidence="5">CBS 10117</strain>
    </source>
</reference>
<dbReference type="OrthoDB" id="9997102at2759"/>
<dbReference type="EMBL" id="CP144539">
    <property type="protein sequence ID" value="WWC65303.1"/>
    <property type="molecule type" value="Genomic_DNA"/>
</dbReference>
<dbReference type="EMBL" id="KI894036">
    <property type="protein sequence ID" value="OBR82004.1"/>
    <property type="molecule type" value="Genomic_DNA"/>
</dbReference>
<dbReference type="Proteomes" id="UP000078595">
    <property type="component" value="Chromosome 10"/>
</dbReference>
<dbReference type="RefSeq" id="XP_018259846.1">
    <property type="nucleotide sequence ID" value="XM_018411178.1"/>
</dbReference>
<dbReference type="AlphaFoldDB" id="A0A1A5ZW29"/>
<dbReference type="GO" id="GO:0005634">
    <property type="term" value="C:nucleus"/>
    <property type="evidence" value="ECO:0007669"/>
    <property type="project" value="TreeGrafter"/>
</dbReference>
<evidence type="ECO:0000313" key="6">
    <source>
        <dbReference type="Proteomes" id="UP000078595"/>
    </source>
</evidence>
<accession>A0A1A5ZW29</accession>
<keyword evidence="2" id="KW-0521">NADP</keyword>
<dbReference type="STRING" id="1296121.A0A1A5ZW29"/>
<reference evidence="5" key="3">
    <citation type="submission" date="2024-02" db="EMBL/GenBank/DDBJ databases">
        <title>Comparative genomics of Cryptococcus and Kwoniella reveals pathogenesis evolution and contrasting modes of karyotype evolution via chromosome fusion or intercentromeric recombination.</title>
        <authorList>
            <person name="Coelho M.A."/>
            <person name="David-Palma M."/>
            <person name="Shea T."/>
            <person name="Bowers K."/>
            <person name="McGinley-Smith S."/>
            <person name="Mohammad A.W."/>
            <person name="Gnirke A."/>
            <person name="Yurkov A.M."/>
            <person name="Nowrousian M."/>
            <person name="Sun S."/>
            <person name="Cuomo C.A."/>
            <person name="Heitman J."/>
        </authorList>
    </citation>
    <scope>NUCLEOTIDE SEQUENCE</scope>
    <source>
        <strain evidence="5">CBS 10117</strain>
    </source>
</reference>
<dbReference type="VEuPathDB" id="FungiDB:I303_07917"/>
<dbReference type="KEGG" id="kdj:28971616"/>
<reference evidence="4" key="1">
    <citation type="submission" date="2013-07" db="EMBL/GenBank/DDBJ databases">
        <title>The Genome Sequence of Cryptococcus dejecticola CBS10117.</title>
        <authorList>
            <consortium name="The Broad Institute Genome Sequencing Platform"/>
            <person name="Cuomo C."/>
            <person name="Litvintseva A."/>
            <person name="Chen Y."/>
            <person name="Heitman J."/>
            <person name="Sun S."/>
            <person name="Springer D."/>
            <person name="Dromer F."/>
            <person name="Young S.K."/>
            <person name="Zeng Q."/>
            <person name="Gargeya S."/>
            <person name="Fitzgerald M."/>
            <person name="Abouelleil A."/>
            <person name="Alvarado L."/>
            <person name="Berlin A.M."/>
            <person name="Chapman S.B."/>
            <person name="Dewar J."/>
            <person name="Goldberg J."/>
            <person name="Griggs A."/>
            <person name="Gujja S."/>
            <person name="Hansen M."/>
            <person name="Howarth C."/>
            <person name="Imamovic A."/>
            <person name="Larimer J."/>
            <person name="McCowan C."/>
            <person name="Murphy C."/>
            <person name="Pearson M."/>
            <person name="Priest M."/>
            <person name="Roberts A."/>
            <person name="Saif S."/>
            <person name="Shea T."/>
            <person name="Sykes S."/>
            <person name="Wortman J."/>
            <person name="Nusbaum C."/>
            <person name="Birren B."/>
        </authorList>
    </citation>
    <scope>NUCLEOTIDE SEQUENCE [LARGE SCALE GENOMIC DNA]</scope>
    <source>
        <strain evidence="4">CBS 10117</strain>
    </source>
</reference>
<dbReference type="GeneID" id="28971616"/>